<feature type="transmembrane region" description="Helical" evidence="1">
    <location>
        <begin position="230"/>
        <end position="249"/>
    </location>
</feature>
<feature type="transmembrane region" description="Helical" evidence="1">
    <location>
        <begin position="175"/>
        <end position="194"/>
    </location>
</feature>
<organism evidence="2 3">
    <name type="scientific">Bacterioplanes sanyensis</name>
    <dbReference type="NCBI Taxonomy" id="1249553"/>
    <lineage>
        <taxon>Bacteria</taxon>
        <taxon>Pseudomonadati</taxon>
        <taxon>Pseudomonadota</taxon>
        <taxon>Gammaproteobacteria</taxon>
        <taxon>Oceanospirillales</taxon>
        <taxon>Oceanospirillaceae</taxon>
        <taxon>Bacterioplanes</taxon>
    </lineage>
</organism>
<evidence type="ECO:0000313" key="3">
    <source>
        <dbReference type="Proteomes" id="UP000202440"/>
    </source>
</evidence>
<accession>A0A222FNQ9</accession>
<feature type="transmembrane region" description="Helical" evidence="1">
    <location>
        <begin position="133"/>
        <end position="154"/>
    </location>
</feature>
<protein>
    <submittedName>
        <fullName evidence="2">Uncharacterized protein</fullName>
    </submittedName>
</protein>
<keyword evidence="3" id="KW-1185">Reference proteome</keyword>
<keyword evidence="1" id="KW-1133">Transmembrane helix</keyword>
<feature type="transmembrane region" description="Helical" evidence="1">
    <location>
        <begin position="17"/>
        <end position="39"/>
    </location>
</feature>
<dbReference type="RefSeq" id="WP_094061027.1">
    <property type="nucleotide sequence ID" value="NZ_CP022530.1"/>
</dbReference>
<dbReference type="OrthoDB" id="118685at2"/>
<keyword evidence="1" id="KW-0472">Membrane</keyword>
<evidence type="ECO:0000256" key="1">
    <source>
        <dbReference type="SAM" id="Phobius"/>
    </source>
</evidence>
<reference evidence="2 3" key="1">
    <citation type="submission" date="2017-07" db="EMBL/GenBank/DDBJ databases">
        <title>Annotated genome sequence of Bacterioplanes sanyensis isolated from Red Sea.</title>
        <authorList>
            <person name="Rehman Z.U."/>
        </authorList>
    </citation>
    <scope>NUCLEOTIDE SEQUENCE [LARGE SCALE GENOMIC DNA]</scope>
    <source>
        <strain evidence="2 3">NV9</strain>
    </source>
</reference>
<sequence>MMPVLVQREVWERRAEYLWIPLIVAVLGLLPSAFVASQWELFQNELPSTLVIAVGEESDIVEGILGQDDGEGEPLSIDEVPDALLDDDVWDFHQRWQRSGRDLGLSEELLSESFSIEEEVDEKLSLNSVSHGLFLAFLALWIFVASLYLLDALYRERRDRSLLFWQSMPVPEWQVVIAKLLSAWVGTSLVFWVASWVPQWVLVWTISEVAGDGLRIGTDYSVLQVLYEQISLLATLWFMSLPLACWLLLVSSRATKMPMLWAFLIPAVLAVAEFWLFSSTHVWQFIVHSIPTVMFEDMKNLTLFTAGTGSIVAGTVMSAAAIAGAIYYRRQAQ</sequence>
<dbReference type="AlphaFoldDB" id="A0A222FNQ9"/>
<evidence type="ECO:0000313" key="2">
    <source>
        <dbReference type="EMBL" id="ASP39853.1"/>
    </source>
</evidence>
<dbReference type="Proteomes" id="UP000202440">
    <property type="component" value="Chromosome"/>
</dbReference>
<name>A0A222FNQ9_9GAMM</name>
<gene>
    <name evidence="2" type="ORF">CHH28_14735</name>
</gene>
<feature type="transmembrane region" description="Helical" evidence="1">
    <location>
        <begin position="303"/>
        <end position="328"/>
    </location>
</feature>
<dbReference type="KEGG" id="bsan:CHH28_14735"/>
<keyword evidence="1" id="KW-0812">Transmembrane</keyword>
<feature type="transmembrane region" description="Helical" evidence="1">
    <location>
        <begin position="261"/>
        <end position="283"/>
    </location>
</feature>
<dbReference type="EMBL" id="CP022530">
    <property type="protein sequence ID" value="ASP39853.1"/>
    <property type="molecule type" value="Genomic_DNA"/>
</dbReference>
<proteinExistence type="predicted"/>